<sequence length="390" mass="41359">MLVAAGALLFASSTMPALAPSFTTAMARVPTSSTRLNELETAVASLDAQVRQLLGSLPPTTPNSGTALKSAPAAAPVQAATASATPKAMTSLERAVAAAAVPTNSSTTSLPAAPVDVVPWTTLANASCNAKLHAGYGGGAFTWGMTFKVSSAQECCDACTAHARTCVDQISVGQPYYERRWQGNTTVERCPSHMSSNEEGTHKAAPCNIWVFCPTLLEDGGLCWSNDVWNHSYGECWLKNQPKPERPWAANRKPKGGLARMKQDALLSERSKSHTRALAAAEQHQLAHEAVLAAANAEAAAITAWTHRDRDVAFAEPTADDIIFVEKHTADEESAAPEQQQQEQPKKAEAPAAGAALELDVLKCDEPTEVPIEAPLTGRQMRLLEALQAE</sequence>
<evidence type="ECO:0000256" key="1">
    <source>
        <dbReference type="SAM" id="MobiDB-lite"/>
    </source>
</evidence>
<feature type="region of interest" description="Disordered" evidence="1">
    <location>
        <begin position="330"/>
        <end position="354"/>
    </location>
</feature>
<evidence type="ECO:0000256" key="2">
    <source>
        <dbReference type="SAM" id="SignalP"/>
    </source>
</evidence>
<dbReference type="OrthoDB" id="508259at2759"/>
<evidence type="ECO:0000313" key="4">
    <source>
        <dbReference type="Proteomes" id="UP000037460"/>
    </source>
</evidence>
<proteinExistence type="predicted"/>
<reference evidence="4" key="1">
    <citation type="journal article" date="2015" name="PLoS Genet.">
        <title>Genome Sequence and Transcriptome Analyses of Chrysochromulina tobin: Metabolic Tools for Enhanced Algal Fitness in the Prominent Order Prymnesiales (Haptophyceae).</title>
        <authorList>
            <person name="Hovde B.T."/>
            <person name="Deodato C.R."/>
            <person name="Hunsperger H.M."/>
            <person name="Ryken S.A."/>
            <person name="Yost W."/>
            <person name="Jha R.K."/>
            <person name="Patterson J."/>
            <person name="Monnat R.J. Jr."/>
            <person name="Barlow S.B."/>
            <person name="Starkenburg S.R."/>
            <person name="Cattolico R.A."/>
        </authorList>
    </citation>
    <scope>NUCLEOTIDE SEQUENCE</scope>
    <source>
        <strain evidence="4">CCMP291</strain>
    </source>
</reference>
<evidence type="ECO:0000313" key="3">
    <source>
        <dbReference type="EMBL" id="KOO53693.1"/>
    </source>
</evidence>
<keyword evidence="4" id="KW-1185">Reference proteome</keyword>
<dbReference type="EMBL" id="JWZX01000110">
    <property type="protein sequence ID" value="KOO53693.1"/>
    <property type="molecule type" value="Genomic_DNA"/>
</dbReference>
<name>A0A0M0LSG3_9EUKA</name>
<comment type="caution">
    <text evidence="3">The sequence shown here is derived from an EMBL/GenBank/DDBJ whole genome shotgun (WGS) entry which is preliminary data.</text>
</comment>
<evidence type="ECO:0008006" key="5">
    <source>
        <dbReference type="Google" id="ProtNLM"/>
    </source>
</evidence>
<organism evidence="3 4">
    <name type="scientific">Chrysochromulina tobinii</name>
    <dbReference type="NCBI Taxonomy" id="1460289"/>
    <lineage>
        <taxon>Eukaryota</taxon>
        <taxon>Haptista</taxon>
        <taxon>Haptophyta</taxon>
        <taxon>Prymnesiophyceae</taxon>
        <taxon>Prymnesiales</taxon>
        <taxon>Chrysochromulinaceae</taxon>
        <taxon>Chrysochromulina</taxon>
    </lineage>
</organism>
<gene>
    <name evidence="3" type="ORF">Ctob_016395</name>
</gene>
<protein>
    <recommendedName>
        <fullName evidence="5">Apple domain-containing protein</fullName>
    </recommendedName>
</protein>
<dbReference type="AlphaFoldDB" id="A0A0M0LSG3"/>
<dbReference type="Proteomes" id="UP000037460">
    <property type="component" value="Unassembled WGS sequence"/>
</dbReference>
<feature type="signal peptide" evidence="2">
    <location>
        <begin position="1"/>
        <end position="19"/>
    </location>
</feature>
<feature type="chain" id="PRO_5005603506" description="Apple domain-containing protein" evidence="2">
    <location>
        <begin position="20"/>
        <end position="390"/>
    </location>
</feature>
<keyword evidence="2" id="KW-0732">Signal</keyword>
<accession>A0A0M0LSG3</accession>
<dbReference type="PANTHER" id="PTHR33344">
    <property type="entry name" value="OS02G0761600 PROTEIN"/>
    <property type="match status" value="1"/>
</dbReference>